<dbReference type="AlphaFoldDB" id="A0A1F4RHM0"/>
<dbReference type="EMBL" id="METP01000001">
    <property type="protein sequence ID" value="OGC07669.1"/>
    <property type="molecule type" value="Genomic_DNA"/>
</dbReference>
<protein>
    <submittedName>
        <fullName evidence="1">Uncharacterized protein</fullName>
    </submittedName>
</protein>
<comment type="caution">
    <text evidence="1">The sequence shown here is derived from an EMBL/GenBank/DDBJ whole genome shotgun (WGS) entry which is preliminary data.</text>
</comment>
<evidence type="ECO:0000313" key="1">
    <source>
        <dbReference type="EMBL" id="OGC07669.1"/>
    </source>
</evidence>
<gene>
    <name evidence="1" type="ORF">A3H38_04090</name>
</gene>
<organism evidence="1 2">
    <name type="scientific">candidate division WOR-1 bacterium RIFCSPLOWO2_02_FULL_46_20</name>
    <dbReference type="NCBI Taxonomy" id="1802567"/>
    <lineage>
        <taxon>Bacteria</taxon>
        <taxon>Bacillati</taxon>
        <taxon>Saganbacteria</taxon>
    </lineage>
</organism>
<evidence type="ECO:0000313" key="2">
    <source>
        <dbReference type="Proteomes" id="UP000176938"/>
    </source>
</evidence>
<reference evidence="1 2" key="1">
    <citation type="journal article" date="2016" name="Nat. Commun.">
        <title>Thousands of microbial genomes shed light on interconnected biogeochemical processes in an aquifer system.</title>
        <authorList>
            <person name="Anantharaman K."/>
            <person name="Brown C.T."/>
            <person name="Hug L.A."/>
            <person name="Sharon I."/>
            <person name="Castelle C.J."/>
            <person name="Probst A.J."/>
            <person name="Thomas B.C."/>
            <person name="Singh A."/>
            <person name="Wilkins M.J."/>
            <person name="Karaoz U."/>
            <person name="Brodie E.L."/>
            <person name="Williams K.H."/>
            <person name="Hubbard S.S."/>
            <person name="Banfield J.F."/>
        </authorList>
    </citation>
    <scope>NUCLEOTIDE SEQUENCE [LARGE SCALE GENOMIC DNA]</scope>
</reference>
<dbReference type="Proteomes" id="UP000176938">
    <property type="component" value="Unassembled WGS sequence"/>
</dbReference>
<accession>A0A1F4RHM0</accession>
<proteinExistence type="predicted"/>
<name>A0A1F4RHM0_UNCSA</name>
<sequence length="66" mass="7145">MTVAPKEEVKVKVEIEMVAASIEAEKVMETPERIDTDVASLVGENVVMVGALLEVEEVAPPQPKIK</sequence>